<dbReference type="SUPFAM" id="SSF52980">
    <property type="entry name" value="Restriction endonuclease-like"/>
    <property type="match status" value="1"/>
</dbReference>
<name>B4W155_9CYAN</name>
<protein>
    <recommendedName>
        <fullName evidence="1">Putative restriction endonuclease domain-containing protein</fullName>
    </recommendedName>
</protein>
<organism evidence="2 3">
    <name type="scientific">Coleofasciculus chthonoplastes PCC 7420</name>
    <dbReference type="NCBI Taxonomy" id="118168"/>
    <lineage>
        <taxon>Bacteria</taxon>
        <taxon>Bacillati</taxon>
        <taxon>Cyanobacteriota</taxon>
        <taxon>Cyanophyceae</taxon>
        <taxon>Coleofasciculales</taxon>
        <taxon>Coleofasciculaceae</taxon>
        <taxon>Coleofasciculus</taxon>
    </lineage>
</organism>
<evidence type="ECO:0000313" key="3">
    <source>
        <dbReference type="Proteomes" id="UP000003835"/>
    </source>
</evidence>
<dbReference type="HOGENOM" id="CLU_076312_5_0_3"/>
<dbReference type="AlphaFoldDB" id="B4W155"/>
<dbReference type="PANTHER" id="PTHR34107:SF2">
    <property type="entry name" value="SLL0888 PROTEIN"/>
    <property type="match status" value="1"/>
</dbReference>
<dbReference type="InterPro" id="IPR008538">
    <property type="entry name" value="Uma2"/>
</dbReference>
<sequence>MIQALPKPVTFDEFIAWYPQKSEHHYELHNGVIIEMPKPTGKHSRIAGFLIAELNFEIRRSSLNSFIPKECVIKPIPYESGYEPDVIVLNSKTIGDDPRWERESIITQGSSARLVIEVVSTNWSDDYALKLEDYEAMGIPEYWIVDYLGLGGRRYIGNPKRPTFSVYQLIDGEYQVTQFRGDDRVVSPTFPDLNLTVQQVFQAGE</sequence>
<dbReference type="OrthoDB" id="428427at2"/>
<keyword evidence="3" id="KW-1185">Reference proteome</keyword>
<proteinExistence type="predicted"/>
<dbReference type="Gene3D" id="3.90.1570.10">
    <property type="entry name" value="tt1808, chain A"/>
    <property type="match status" value="1"/>
</dbReference>
<gene>
    <name evidence="2" type="ORF">MC7420_7529</name>
</gene>
<dbReference type="InterPro" id="IPR012296">
    <property type="entry name" value="Nuclease_put_TT1808"/>
</dbReference>
<reference evidence="2 3" key="1">
    <citation type="submission" date="2008-07" db="EMBL/GenBank/DDBJ databases">
        <authorList>
            <person name="Tandeau de Marsac N."/>
            <person name="Ferriera S."/>
            <person name="Johnson J."/>
            <person name="Kravitz S."/>
            <person name="Beeson K."/>
            <person name="Sutton G."/>
            <person name="Rogers Y.-H."/>
            <person name="Friedman R."/>
            <person name="Frazier M."/>
            <person name="Venter J.C."/>
        </authorList>
    </citation>
    <scope>NUCLEOTIDE SEQUENCE [LARGE SCALE GENOMIC DNA]</scope>
    <source>
        <strain evidence="2 3">PCC 7420</strain>
    </source>
</reference>
<dbReference type="RefSeq" id="WP_006104860.1">
    <property type="nucleotide sequence ID" value="NZ_DS989867.1"/>
</dbReference>
<dbReference type="InterPro" id="IPR011335">
    <property type="entry name" value="Restrct_endonuc-II-like"/>
</dbReference>
<dbReference type="CDD" id="cd06260">
    <property type="entry name" value="DUF820-like"/>
    <property type="match status" value="1"/>
</dbReference>
<dbReference type="EMBL" id="DS989867">
    <property type="protein sequence ID" value="EDX72049.1"/>
    <property type="molecule type" value="Genomic_DNA"/>
</dbReference>
<accession>B4W155</accession>
<dbReference type="Pfam" id="PF05685">
    <property type="entry name" value="Uma2"/>
    <property type="match status" value="1"/>
</dbReference>
<dbReference type="STRING" id="118168.MC7420_7529"/>
<feature type="domain" description="Putative restriction endonuclease" evidence="1">
    <location>
        <begin position="11"/>
        <end position="198"/>
    </location>
</feature>
<dbReference type="Proteomes" id="UP000003835">
    <property type="component" value="Unassembled WGS sequence"/>
</dbReference>
<dbReference type="PANTHER" id="PTHR34107">
    <property type="entry name" value="SLL0198 PROTEIN-RELATED"/>
    <property type="match status" value="1"/>
</dbReference>
<evidence type="ECO:0000313" key="2">
    <source>
        <dbReference type="EMBL" id="EDX72049.1"/>
    </source>
</evidence>
<dbReference type="eggNOG" id="COG4636">
    <property type="taxonomic scope" value="Bacteria"/>
</dbReference>
<evidence type="ECO:0000259" key="1">
    <source>
        <dbReference type="Pfam" id="PF05685"/>
    </source>
</evidence>